<organism evidence="3 4">
    <name type="scientific">Alkalispirochaeta sphaeroplastigenens</name>
    <dbReference type="NCBI Taxonomy" id="1187066"/>
    <lineage>
        <taxon>Bacteria</taxon>
        <taxon>Pseudomonadati</taxon>
        <taxon>Spirochaetota</taxon>
        <taxon>Spirochaetia</taxon>
        <taxon>Spirochaetales</taxon>
        <taxon>Spirochaetaceae</taxon>
        <taxon>Alkalispirochaeta</taxon>
    </lineage>
</organism>
<sequence length="415" mass="45739">MKHSSWHRVFLYGYAAVVAGALCLVALSAGLEIRGLRQAREHLARESFDGLSRKAASLWQSGDLSEATRLFSKHLSSRSTEEAFRRGGVPGEIRIILQDEELDYLWAAGSSYFGESLSRHPRTEPPRGHHRHFSRSFAMPEGPGRVITAAYPLLFREDLFPVLKRALGNSLIILAGTTLVTLGVFLRGRAGKKAPSRDPAPAPETPPAPAAAAAAATTAHPEPRPPAQPEEPASLPPDQEPEAPPRQDTPATGLQPESTLEQRLASELERASFSEEDLTVVLLEFTQGDRGDQSCQENAGAVLSFFALTDLCFEYGPRGAAVLIPNTTLADALAMIERFQRYYWAERLEWGRTEADFSCGASSRAVRFVQAKRLLAECAEALKRSRDTPGKIMGFQPDPQKYREYLKDLEDRDRS</sequence>
<feature type="compositionally biased region" description="Polar residues" evidence="1">
    <location>
        <begin position="249"/>
        <end position="261"/>
    </location>
</feature>
<evidence type="ECO:0000256" key="2">
    <source>
        <dbReference type="SAM" id="Phobius"/>
    </source>
</evidence>
<dbReference type="Proteomes" id="UP000237350">
    <property type="component" value="Unassembled WGS sequence"/>
</dbReference>
<feature type="region of interest" description="Disordered" evidence="1">
    <location>
        <begin position="117"/>
        <end position="139"/>
    </location>
</feature>
<protein>
    <recommendedName>
        <fullName evidence="5">GGDEF domain-containing protein</fullName>
    </recommendedName>
</protein>
<dbReference type="EMBL" id="LPWH01000064">
    <property type="protein sequence ID" value="POR01809.1"/>
    <property type="molecule type" value="Genomic_DNA"/>
</dbReference>
<accession>A0A2S4JQJ3</accession>
<gene>
    <name evidence="3" type="ORF">AU468_07590</name>
</gene>
<comment type="caution">
    <text evidence="3">The sequence shown here is derived from an EMBL/GenBank/DDBJ whole genome shotgun (WGS) entry which is preliminary data.</text>
</comment>
<evidence type="ECO:0008006" key="5">
    <source>
        <dbReference type="Google" id="ProtNLM"/>
    </source>
</evidence>
<feature type="compositionally biased region" description="Basic and acidic residues" evidence="1">
    <location>
        <begin position="117"/>
        <end position="127"/>
    </location>
</feature>
<evidence type="ECO:0000313" key="4">
    <source>
        <dbReference type="Proteomes" id="UP000237350"/>
    </source>
</evidence>
<feature type="transmembrane region" description="Helical" evidence="2">
    <location>
        <begin position="12"/>
        <end position="31"/>
    </location>
</feature>
<dbReference type="AlphaFoldDB" id="A0A2S4JQJ3"/>
<dbReference type="InterPro" id="IPR043128">
    <property type="entry name" value="Rev_trsase/Diguanyl_cyclase"/>
</dbReference>
<evidence type="ECO:0000256" key="1">
    <source>
        <dbReference type="SAM" id="MobiDB-lite"/>
    </source>
</evidence>
<evidence type="ECO:0000313" key="3">
    <source>
        <dbReference type="EMBL" id="POR01809.1"/>
    </source>
</evidence>
<dbReference type="Gene3D" id="3.30.70.270">
    <property type="match status" value="1"/>
</dbReference>
<reference evidence="4" key="1">
    <citation type="submission" date="2015-12" db="EMBL/GenBank/DDBJ databases">
        <authorList>
            <person name="Lodha T.D."/>
            <person name="Chintalapati S."/>
            <person name="Chintalapati V.R."/>
            <person name="Sravanthi T."/>
        </authorList>
    </citation>
    <scope>NUCLEOTIDE SEQUENCE [LARGE SCALE GENOMIC DNA]</scope>
    <source>
        <strain evidence="4">JC133</strain>
    </source>
</reference>
<keyword evidence="4" id="KW-1185">Reference proteome</keyword>
<feature type="compositionally biased region" description="Pro residues" evidence="1">
    <location>
        <begin position="198"/>
        <end position="209"/>
    </location>
</feature>
<feature type="region of interest" description="Disordered" evidence="1">
    <location>
        <begin position="191"/>
        <end position="261"/>
    </location>
</feature>
<keyword evidence="2" id="KW-0812">Transmembrane</keyword>
<keyword evidence="2" id="KW-1133">Transmembrane helix</keyword>
<feature type="compositionally biased region" description="Low complexity" evidence="1">
    <location>
        <begin position="210"/>
        <end position="220"/>
    </location>
</feature>
<proteinExistence type="predicted"/>
<dbReference type="RefSeq" id="WP_103680190.1">
    <property type="nucleotide sequence ID" value="NZ_LPWH01000064.1"/>
</dbReference>
<keyword evidence="2" id="KW-0472">Membrane</keyword>
<dbReference type="OrthoDB" id="358039at2"/>
<name>A0A2S4JQJ3_9SPIO</name>